<protein>
    <recommendedName>
        <fullName evidence="9">ABC transporter domain-containing protein</fullName>
    </recommendedName>
</protein>
<dbReference type="PANTHER" id="PTHR19229">
    <property type="entry name" value="ATP-BINDING CASSETTE TRANSPORTER SUBFAMILY A ABCA"/>
    <property type="match status" value="1"/>
</dbReference>
<accession>A0ABC8USG8</accession>
<reference evidence="10 11" key="1">
    <citation type="submission" date="2024-02" db="EMBL/GenBank/DDBJ databases">
        <authorList>
            <person name="Vignale AGUSTIN F."/>
            <person name="Sosa J E."/>
            <person name="Modenutti C."/>
        </authorList>
    </citation>
    <scope>NUCLEOTIDE SEQUENCE [LARGE SCALE GENOMIC DNA]</scope>
</reference>
<keyword evidence="3" id="KW-0813">Transport</keyword>
<comment type="caution">
    <text evidence="10">The sequence shown here is derived from an EMBL/GenBank/DDBJ whole genome shotgun (WGS) entry which is preliminary data.</text>
</comment>
<dbReference type="Proteomes" id="UP001642360">
    <property type="component" value="Unassembled WGS sequence"/>
</dbReference>
<dbReference type="SUPFAM" id="SSF52540">
    <property type="entry name" value="P-loop containing nucleoside triphosphate hydrolases"/>
    <property type="match status" value="1"/>
</dbReference>
<keyword evidence="7" id="KW-1133">Transmembrane helix</keyword>
<dbReference type="PROSITE" id="PS50893">
    <property type="entry name" value="ABC_TRANSPORTER_2"/>
    <property type="match status" value="1"/>
</dbReference>
<evidence type="ECO:0000256" key="6">
    <source>
        <dbReference type="ARBA" id="ARBA00022840"/>
    </source>
</evidence>
<evidence type="ECO:0000313" key="10">
    <source>
        <dbReference type="EMBL" id="CAK9183969.1"/>
    </source>
</evidence>
<keyword evidence="6" id="KW-0067">ATP-binding</keyword>
<dbReference type="PROSITE" id="PS00211">
    <property type="entry name" value="ABC_TRANSPORTER_1"/>
    <property type="match status" value="1"/>
</dbReference>
<dbReference type="GO" id="GO:0005524">
    <property type="term" value="F:ATP binding"/>
    <property type="evidence" value="ECO:0007669"/>
    <property type="project" value="UniProtKB-KW"/>
</dbReference>
<dbReference type="InterPro" id="IPR017871">
    <property type="entry name" value="ABC_transporter-like_CS"/>
</dbReference>
<dbReference type="AlphaFoldDB" id="A0ABC8USG8"/>
<comment type="subcellular location">
    <subcellularLocation>
        <location evidence="1">Membrane</location>
        <topology evidence="1">Multi-pass membrane protein</topology>
    </subcellularLocation>
</comment>
<organism evidence="10 11">
    <name type="scientific">Ilex paraguariensis</name>
    <name type="common">yerba mate</name>
    <dbReference type="NCBI Taxonomy" id="185542"/>
    <lineage>
        <taxon>Eukaryota</taxon>
        <taxon>Viridiplantae</taxon>
        <taxon>Streptophyta</taxon>
        <taxon>Embryophyta</taxon>
        <taxon>Tracheophyta</taxon>
        <taxon>Spermatophyta</taxon>
        <taxon>Magnoliopsida</taxon>
        <taxon>eudicotyledons</taxon>
        <taxon>Gunneridae</taxon>
        <taxon>Pentapetalae</taxon>
        <taxon>asterids</taxon>
        <taxon>campanulids</taxon>
        <taxon>Aquifoliales</taxon>
        <taxon>Aquifoliaceae</taxon>
        <taxon>Ilex</taxon>
    </lineage>
</organism>
<keyword evidence="8" id="KW-0472">Membrane</keyword>
<evidence type="ECO:0000256" key="3">
    <source>
        <dbReference type="ARBA" id="ARBA00022448"/>
    </source>
</evidence>
<evidence type="ECO:0000256" key="2">
    <source>
        <dbReference type="ARBA" id="ARBA00008526"/>
    </source>
</evidence>
<dbReference type="InterPro" id="IPR027417">
    <property type="entry name" value="P-loop_NTPase"/>
</dbReference>
<feature type="domain" description="ABC transporter" evidence="9">
    <location>
        <begin position="2"/>
        <end position="208"/>
    </location>
</feature>
<evidence type="ECO:0000256" key="1">
    <source>
        <dbReference type="ARBA" id="ARBA00004141"/>
    </source>
</evidence>
<keyword evidence="5" id="KW-0547">Nucleotide-binding</keyword>
<comment type="similarity">
    <text evidence="2">Belongs to the ABC transporter superfamily. ABCA family. CPR flippase (TC 3.A.1.211) subfamily.</text>
</comment>
<dbReference type="EMBL" id="CAUOFW020008835">
    <property type="protein sequence ID" value="CAK9183969.1"/>
    <property type="molecule type" value="Genomic_DNA"/>
</dbReference>
<evidence type="ECO:0000259" key="9">
    <source>
        <dbReference type="PROSITE" id="PS50893"/>
    </source>
</evidence>
<keyword evidence="11" id="KW-1185">Reference proteome</keyword>
<keyword evidence="4" id="KW-0812">Transmembrane</keyword>
<name>A0ABC8USG8_9AQUA</name>
<evidence type="ECO:0000256" key="5">
    <source>
        <dbReference type="ARBA" id="ARBA00022741"/>
    </source>
</evidence>
<dbReference type="Gene3D" id="3.40.50.300">
    <property type="entry name" value="P-loop containing nucleotide triphosphate hydrolases"/>
    <property type="match status" value="1"/>
</dbReference>
<dbReference type="InterPro" id="IPR026082">
    <property type="entry name" value="ABCA"/>
</dbReference>
<dbReference type="InterPro" id="IPR003439">
    <property type="entry name" value="ABC_transporter-like_ATP-bd"/>
</dbReference>
<evidence type="ECO:0000256" key="8">
    <source>
        <dbReference type="ARBA" id="ARBA00023136"/>
    </source>
</evidence>
<dbReference type="FunFam" id="3.40.50.300:FF:000335">
    <property type="entry name" value="ATP binding cassette subfamily A member 5"/>
    <property type="match status" value="1"/>
</dbReference>
<dbReference type="GO" id="GO:0016020">
    <property type="term" value="C:membrane"/>
    <property type="evidence" value="ECO:0007669"/>
    <property type="project" value="UniProtKB-SubCell"/>
</dbReference>
<proteinExistence type="inferred from homology"/>
<gene>
    <name evidence="10" type="ORF">ILEXP_LOCUS54270</name>
</gene>
<evidence type="ECO:0000256" key="4">
    <source>
        <dbReference type="ARBA" id="ARBA00022692"/>
    </source>
</evidence>
<dbReference type="Pfam" id="PF00005">
    <property type="entry name" value="ABC_tran"/>
    <property type="match status" value="1"/>
</dbReference>
<evidence type="ECO:0000256" key="7">
    <source>
        <dbReference type="ARBA" id="ARBA00022989"/>
    </source>
</evidence>
<evidence type="ECO:0000313" key="11">
    <source>
        <dbReference type="Proteomes" id="UP001642360"/>
    </source>
</evidence>
<sequence length="324" mass="35948">MLNAVNGRLHVDILFVIQCSNAGEEYPTDGTAFIFGKDISLNPKAARRQIGYCPQFDALLEFLTVQEHLELYARIKGVPDYKMEDVVMEKLVEFDLLKHASKPSFTLSGGNKRKLSVAIAMIGDPPIVILDEPSTGMDPIAKRFMWAVISRLSTRRGKTAVILTTHSMNEAQALCTRIGIMVGGRLRCIGSPQHLKTRFGNHLELEVKPTEVSSEDLENLCEIIQEKLFDIPSHPRSILSDLEVCIGGVDSITSENTSVAEISLSEEMIVMIGRWLGNEERIRTLVCAPNGSVGVFGEKLSEQLVRDGKSPLSSLFLLLFRMPY</sequence>
<dbReference type="PANTHER" id="PTHR19229:SF267">
    <property type="entry name" value="ABC TRANSPORTER A FAMILY MEMBER 1"/>
    <property type="match status" value="1"/>
</dbReference>
<dbReference type="CDD" id="cd03263">
    <property type="entry name" value="ABC_subfamily_A"/>
    <property type="match status" value="1"/>
</dbReference>